<dbReference type="EMBL" id="BPLQ01010221">
    <property type="protein sequence ID" value="GIY49347.1"/>
    <property type="molecule type" value="Genomic_DNA"/>
</dbReference>
<organism evidence="2 3">
    <name type="scientific">Caerostris darwini</name>
    <dbReference type="NCBI Taxonomy" id="1538125"/>
    <lineage>
        <taxon>Eukaryota</taxon>
        <taxon>Metazoa</taxon>
        <taxon>Ecdysozoa</taxon>
        <taxon>Arthropoda</taxon>
        <taxon>Chelicerata</taxon>
        <taxon>Arachnida</taxon>
        <taxon>Araneae</taxon>
        <taxon>Araneomorphae</taxon>
        <taxon>Entelegynae</taxon>
        <taxon>Araneoidea</taxon>
        <taxon>Araneidae</taxon>
        <taxon>Caerostris</taxon>
    </lineage>
</organism>
<feature type="region of interest" description="Disordered" evidence="1">
    <location>
        <begin position="1"/>
        <end position="21"/>
    </location>
</feature>
<feature type="compositionally biased region" description="Polar residues" evidence="1">
    <location>
        <begin position="1"/>
        <end position="13"/>
    </location>
</feature>
<evidence type="ECO:0000256" key="1">
    <source>
        <dbReference type="SAM" id="MobiDB-lite"/>
    </source>
</evidence>
<evidence type="ECO:0000313" key="2">
    <source>
        <dbReference type="EMBL" id="GIY49347.1"/>
    </source>
</evidence>
<reference evidence="2 3" key="1">
    <citation type="submission" date="2021-06" db="EMBL/GenBank/DDBJ databases">
        <title>Caerostris darwini draft genome.</title>
        <authorList>
            <person name="Kono N."/>
            <person name="Arakawa K."/>
        </authorList>
    </citation>
    <scope>NUCLEOTIDE SEQUENCE [LARGE SCALE GENOMIC DNA]</scope>
</reference>
<feature type="region of interest" description="Disordered" evidence="1">
    <location>
        <begin position="43"/>
        <end position="90"/>
    </location>
</feature>
<gene>
    <name evidence="2" type="primary">slou_0</name>
    <name evidence="2" type="ORF">CDAR_600462</name>
</gene>
<dbReference type="Proteomes" id="UP001054837">
    <property type="component" value="Unassembled WGS sequence"/>
</dbReference>
<feature type="compositionally biased region" description="Basic and acidic residues" evidence="1">
    <location>
        <begin position="64"/>
        <end position="73"/>
    </location>
</feature>
<dbReference type="GO" id="GO:0003677">
    <property type="term" value="F:DNA binding"/>
    <property type="evidence" value="ECO:0007669"/>
    <property type="project" value="UniProtKB-KW"/>
</dbReference>
<keyword evidence="2" id="KW-0238">DNA-binding</keyword>
<sequence>MDGGSSSERSNPEVSLGDFDAIGKGKSEMLPVLQAQTPMSHTPFSVDDILDPTKFTGSRTGSRIQERTWHPWQKENLSGSDSDQDSLRGKTPRLNQLNLIQYEKRLLKHATLSCCCSNAAGNTETVPP</sequence>
<name>A0AAV4TWV2_9ARAC</name>
<evidence type="ECO:0000313" key="3">
    <source>
        <dbReference type="Proteomes" id="UP001054837"/>
    </source>
</evidence>
<proteinExistence type="predicted"/>
<comment type="caution">
    <text evidence="2">The sequence shown here is derived from an EMBL/GenBank/DDBJ whole genome shotgun (WGS) entry which is preliminary data.</text>
</comment>
<protein>
    <submittedName>
        <fullName evidence="2">Homeobox protein slou</fullName>
    </submittedName>
</protein>
<dbReference type="AlphaFoldDB" id="A0AAV4TWV2"/>
<keyword evidence="3" id="KW-1185">Reference proteome</keyword>
<keyword evidence="2" id="KW-0371">Homeobox</keyword>
<accession>A0AAV4TWV2</accession>